<dbReference type="Proteomes" id="UP000887013">
    <property type="component" value="Unassembled WGS sequence"/>
</dbReference>
<accession>A0A8X6TYY2</accession>
<organism evidence="1 2">
    <name type="scientific">Nephila pilipes</name>
    <name type="common">Giant wood spider</name>
    <name type="synonym">Nephila maculata</name>
    <dbReference type="NCBI Taxonomy" id="299642"/>
    <lineage>
        <taxon>Eukaryota</taxon>
        <taxon>Metazoa</taxon>
        <taxon>Ecdysozoa</taxon>
        <taxon>Arthropoda</taxon>
        <taxon>Chelicerata</taxon>
        <taxon>Arachnida</taxon>
        <taxon>Araneae</taxon>
        <taxon>Araneomorphae</taxon>
        <taxon>Entelegynae</taxon>
        <taxon>Araneoidea</taxon>
        <taxon>Nephilidae</taxon>
        <taxon>Nephila</taxon>
    </lineage>
</organism>
<keyword evidence="2" id="KW-1185">Reference proteome</keyword>
<dbReference type="EMBL" id="BMAW01114523">
    <property type="protein sequence ID" value="GFT62142.1"/>
    <property type="molecule type" value="Genomic_DNA"/>
</dbReference>
<protein>
    <submittedName>
        <fullName evidence="1">Uncharacterized protein</fullName>
    </submittedName>
</protein>
<name>A0A8X6TYY2_NEPPI</name>
<comment type="caution">
    <text evidence="1">The sequence shown here is derived from an EMBL/GenBank/DDBJ whole genome shotgun (WGS) entry which is preliminary data.</text>
</comment>
<dbReference type="AlphaFoldDB" id="A0A8X6TYY2"/>
<sequence length="139" mass="15635">MQQQRLVLVKRKTAAGKSYLKGPWLKRCAALAGAGRQVRTASQSLRARQRRRTLLAQKAFAATVYLQYGWYATLRQRCAGFTARLSQKGFYGGGLRPLRRFQASALAAFCQVAAAAGSVSRQFWQAAFRRCQQAVRRNY</sequence>
<evidence type="ECO:0000313" key="2">
    <source>
        <dbReference type="Proteomes" id="UP000887013"/>
    </source>
</evidence>
<proteinExistence type="predicted"/>
<gene>
    <name evidence="1" type="ORF">NPIL_3301</name>
</gene>
<reference evidence="1" key="1">
    <citation type="submission" date="2020-08" db="EMBL/GenBank/DDBJ databases">
        <title>Multicomponent nature underlies the extraordinary mechanical properties of spider dragline silk.</title>
        <authorList>
            <person name="Kono N."/>
            <person name="Nakamura H."/>
            <person name="Mori M."/>
            <person name="Yoshida Y."/>
            <person name="Ohtoshi R."/>
            <person name="Malay A.D."/>
            <person name="Moran D.A.P."/>
            <person name="Tomita M."/>
            <person name="Numata K."/>
            <person name="Arakawa K."/>
        </authorList>
    </citation>
    <scope>NUCLEOTIDE SEQUENCE</scope>
</reference>
<evidence type="ECO:0000313" key="1">
    <source>
        <dbReference type="EMBL" id="GFT62142.1"/>
    </source>
</evidence>